<gene>
    <name evidence="3" type="ORF">DFH05DRAFT_1612570</name>
</gene>
<protein>
    <submittedName>
        <fullName evidence="3">Uncharacterized protein</fullName>
    </submittedName>
</protein>
<comment type="caution">
    <text evidence="3">The sequence shown here is derived from an EMBL/GenBank/DDBJ whole genome shotgun (WGS) entry which is preliminary data.</text>
</comment>
<dbReference type="AlphaFoldDB" id="A0A9W8TY40"/>
<feature type="compositionally biased region" description="Low complexity" evidence="1">
    <location>
        <begin position="59"/>
        <end position="75"/>
    </location>
</feature>
<feature type="compositionally biased region" description="Polar residues" evidence="1">
    <location>
        <begin position="76"/>
        <end position="91"/>
    </location>
</feature>
<keyword evidence="2" id="KW-1133">Transmembrane helix</keyword>
<keyword evidence="2" id="KW-0472">Membrane</keyword>
<feature type="transmembrane region" description="Helical" evidence="2">
    <location>
        <begin position="12"/>
        <end position="37"/>
    </location>
</feature>
<accession>A0A9W8TY40</accession>
<keyword evidence="4" id="KW-1185">Reference proteome</keyword>
<name>A0A9W8TY40_9AGAR</name>
<evidence type="ECO:0000256" key="2">
    <source>
        <dbReference type="SAM" id="Phobius"/>
    </source>
</evidence>
<feature type="region of interest" description="Disordered" evidence="1">
    <location>
        <begin position="48"/>
        <end position="95"/>
    </location>
</feature>
<evidence type="ECO:0000313" key="4">
    <source>
        <dbReference type="Proteomes" id="UP001142393"/>
    </source>
</evidence>
<dbReference type="Proteomes" id="UP001142393">
    <property type="component" value="Unassembled WGS sequence"/>
</dbReference>
<sequence>MSSFKSTNHSFFAYVWCTIYADMAFVASILSTMVILIHPPAAPPMPERKYGLPRRLHSPSESSIASHSSVETTSSGVTQETITPETSNEQIPISPRFKDVRRASVSFLNTNVVLPSTKDFTRPIKPIARRLSSSSHIVAQGFKQSIITPTSKMSQQIFPVSKASSQKTVNKVVSLTRQSVKATKKLVNKK</sequence>
<evidence type="ECO:0000313" key="3">
    <source>
        <dbReference type="EMBL" id="KAJ3744782.1"/>
    </source>
</evidence>
<dbReference type="EMBL" id="JANVFU010000006">
    <property type="protein sequence ID" value="KAJ3744782.1"/>
    <property type="molecule type" value="Genomic_DNA"/>
</dbReference>
<organism evidence="3 4">
    <name type="scientific">Lentinula detonsa</name>
    <dbReference type="NCBI Taxonomy" id="2804962"/>
    <lineage>
        <taxon>Eukaryota</taxon>
        <taxon>Fungi</taxon>
        <taxon>Dikarya</taxon>
        <taxon>Basidiomycota</taxon>
        <taxon>Agaricomycotina</taxon>
        <taxon>Agaricomycetes</taxon>
        <taxon>Agaricomycetidae</taxon>
        <taxon>Agaricales</taxon>
        <taxon>Marasmiineae</taxon>
        <taxon>Omphalotaceae</taxon>
        <taxon>Lentinula</taxon>
    </lineage>
</organism>
<reference evidence="3 4" key="1">
    <citation type="journal article" date="2023" name="Proc. Natl. Acad. Sci. U.S.A.">
        <title>A global phylogenomic analysis of the shiitake genus Lentinula.</title>
        <authorList>
            <person name="Sierra-Patev S."/>
            <person name="Min B."/>
            <person name="Naranjo-Ortiz M."/>
            <person name="Looney B."/>
            <person name="Konkel Z."/>
            <person name="Slot J.C."/>
            <person name="Sakamoto Y."/>
            <person name="Steenwyk J.L."/>
            <person name="Rokas A."/>
            <person name="Carro J."/>
            <person name="Camarero S."/>
            <person name="Ferreira P."/>
            <person name="Molpeceres G."/>
            <person name="Ruiz-Duenas F.J."/>
            <person name="Serrano A."/>
            <person name="Henrissat B."/>
            <person name="Drula E."/>
            <person name="Hughes K.W."/>
            <person name="Mata J.L."/>
            <person name="Ishikawa N.K."/>
            <person name="Vargas-Isla R."/>
            <person name="Ushijima S."/>
            <person name="Smith C.A."/>
            <person name="Donoghue J."/>
            <person name="Ahrendt S."/>
            <person name="Andreopoulos W."/>
            <person name="He G."/>
            <person name="LaButti K."/>
            <person name="Lipzen A."/>
            <person name="Ng V."/>
            <person name="Riley R."/>
            <person name="Sandor L."/>
            <person name="Barry K."/>
            <person name="Martinez A.T."/>
            <person name="Xiao Y."/>
            <person name="Gibbons J.G."/>
            <person name="Terashima K."/>
            <person name="Grigoriev I.V."/>
            <person name="Hibbett D."/>
        </authorList>
    </citation>
    <scope>NUCLEOTIDE SEQUENCE [LARGE SCALE GENOMIC DNA]</scope>
    <source>
        <strain evidence="3 4">TFB7810</strain>
    </source>
</reference>
<keyword evidence="2" id="KW-0812">Transmembrane</keyword>
<proteinExistence type="predicted"/>
<evidence type="ECO:0000256" key="1">
    <source>
        <dbReference type="SAM" id="MobiDB-lite"/>
    </source>
</evidence>